<name>A0A0P4R6J8_9ACTN</name>
<organism evidence="3 4">
    <name type="scientific">Streptomyces lydicamycinicus</name>
    <dbReference type="NCBI Taxonomy" id="1546107"/>
    <lineage>
        <taxon>Bacteria</taxon>
        <taxon>Bacillati</taxon>
        <taxon>Actinomycetota</taxon>
        <taxon>Actinomycetes</taxon>
        <taxon>Kitasatosporales</taxon>
        <taxon>Streptomycetaceae</taxon>
        <taxon>Streptomyces</taxon>
    </lineage>
</organism>
<evidence type="ECO:0000313" key="4">
    <source>
        <dbReference type="Proteomes" id="UP000048965"/>
    </source>
</evidence>
<keyword evidence="1" id="KW-0489">Methyltransferase</keyword>
<dbReference type="SUPFAM" id="SSF53335">
    <property type="entry name" value="S-adenosyl-L-methionine-dependent methyltransferases"/>
    <property type="match status" value="1"/>
</dbReference>
<keyword evidence="4" id="KW-1185">Reference proteome</keyword>
<keyword evidence="2" id="KW-0808">Transferase</keyword>
<reference evidence="3 4" key="2">
    <citation type="journal article" date="2015" name="Stand. Genomic Sci.">
        <title>Draft genome sequence of marine-derived Streptomyces sp. TP-A0598, a producer of anti-MRSA antibiotic lydicamycins.</title>
        <authorList>
            <person name="Komaki H."/>
            <person name="Ichikawa N."/>
            <person name="Hosoyama A."/>
            <person name="Fujita N."/>
            <person name="Igarashi Y."/>
        </authorList>
    </citation>
    <scope>NUCLEOTIDE SEQUENCE [LARGE SCALE GENOMIC DNA]</scope>
    <source>
        <strain evidence="3 4">NBRC 110027</strain>
    </source>
</reference>
<dbReference type="GO" id="GO:0008168">
    <property type="term" value="F:methyltransferase activity"/>
    <property type="evidence" value="ECO:0007669"/>
    <property type="project" value="UniProtKB-KW"/>
</dbReference>
<evidence type="ECO:0000256" key="1">
    <source>
        <dbReference type="ARBA" id="ARBA00022603"/>
    </source>
</evidence>
<dbReference type="RefSeq" id="WP_042154204.1">
    <property type="nucleotide sequence ID" value="NZ_BBNO01000004.1"/>
</dbReference>
<dbReference type="InterPro" id="IPR029063">
    <property type="entry name" value="SAM-dependent_MTases_sf"/>
</dbReference>
<dbReference type="GO" id="GO:0005886">
    <property type="term" value="C:plasma membrane"/>
    <property type="evidence" value="ECO:0007669"/>
    <property type="project" value="TreeGrafter"/>
</dbReference>
<sequence>MPAPTAPTAPQPEILAAFEAAKGFMPVDEGLALYAAAAEAAALGLPLVEVGTYCGRSTILLADAARGAGVLAVTVDHHRGSEEQQPGWEYHDATVVDPEVGRMDTLPTFRRTLHAAGLEEHVLALVGRSPQAAAVWQAPVGLVFIDGGHTDEHATADYEGWAPHLAPDGLLVIHDVFADPADGGQAPYRIYRRALESGAFTEISAHGSLHVLRRTGAGI</sequence>
<dbReference type="PANTHER" id="PTHR40048:SF1">
    <property type="entry name" value="RHAMNOSYL O-METHYLTRANSFERASE"/>
    <property type="match status" value="1"/>
</dbReference>
<comment type="caution">
    <text evidence="3">The sequence shown here is derived from an EMBL/GenBank/DDBJ whole genome shotgun (WGS) entry which is preliminary data.</text>
</comment>
<dbReference type="Gene3D" id="3.40.50.150">
    <property type="entry name" value="Vaccinia Virus protein VP39"/>
    <property type="match status" value="1"/>
</dbReference>
<dbReference type="GO" id="GO:0032259">
    <property type="term" value="P:methylation"/>
    <property type="evidence" value="ECO:0007669"/>
    <property type="project" value="UniProtKB-KW"/>
</dbReference>
<evidence type="ECO:0008006" key="5">
    <source>
        <dbReference type="Google" id="ProtNLM"/>
    </source>
</evidence>
<proteinExistence type="predicted"/>
<dbReference type="EMBL" id="BBNO01000004">
    <property type="protein sequence ID" value="GAO08511.1"/>
    <property type="molecule type" value="Genomic_DNA"/>
</dbReference>
<reference evidence="4" key="1">
    <citation type="submission" date="2014-09" db="EMBL/GenBank/DDBJ databases">
        <title>Whole genome shotgun sequence of Streptomyces sp. NBRC 110027.</title>
        <authorList>
            <person name="Komaki H."/>
            <person name="Ichikawa N."/>
            <person name="Katano-Makiyama Y."/>
            <person name="Hosoyama A."/>
            <person name="Hashimoto M."/>
            <person name="Uohara A."/>
            <person name="Kitahashi Y."/>
            <person name="Ohji S."/>
            <person name="Kimura A."/>
            <person name="Yamazoe A."/>
            <person name="Igarashi Y."/>
            <person name="Fujita N."/>
        </authorList>
    </citation>
    <scope>NUCLEOTIDE SEQUENCE [LARGE SCALE GENOMIC DNA]</scope>
    <source>
        <strain evidence="4">NBRC 110027</strain>
    </source>
</reference>
<accession>A0A0P4R6J8</accession>
<protein>
    <recommendedName>
        <fullName evidence="5">Methyltransferase</fullName>
    </recommendedName>
</protein>
<dbReference type="Proteomes" id="UP000048965">
    <property type="component" value="Unassembled WGS sequence"/>
</dbReference>
<dbReference type="Pfam" id="PF13578">
    <property type="entry name" value="Methyltransf_24"/>
    <property type="match status" value="1"/>
</dbReference>
<dbReference type="OrthoDB" id="240750at2"/>
<dbReference type="GO" id="GO:0071770">
    <property type="term" value="P:DIM/DIP cell wall layer assembly"/>
    <property type="evidence" value="ECO:0007669"/>
    <property type="project" value="TreeGrafter"/>
</dbReference>
<evidence type="ECO:0000256" key="2">
    <source>
        <dbReference type="ARBA" id="ARBA00022679"/>
    </source>
</evidence>
<gene>
    <name evidence="3" type="ORF">TPA0598_04_01470</name>
</gene>
<dbReference type="AlphaFoldDB" id="A0A0P4R6J8"/>
<evidence type="ECO:0000313" key="3">
    <source>
        <dbReference type="EMBL" id="GAO08511.1"/>
    </source>
</evidence>
<dbReference type="PANTHER" id="PTHR40048">
    <property type="entry name" value="RHAMNOSYL O-METHYLTRANSFERASE"/>
    <property type="match status" value="1"/>
</dbReference>